<dbReference type="Proteomes" id="UP000809273">
    <property type="component" value="Unassembled WGS sequence"/>
</dbReference>
<evidence type="ECO:0000313" key="9">
    <source>
        <dbReference type="Proteomes" id="UP000809273"/>
    </source>
</evidence>
<sequence length="348" mass="38899">MINGDRAVTNSRLNDEERASGATALKSYPKILQVEISASCNLKCNICARNEFEYGPGNLPIDLFRSLAFLFPYLEKLILHGYGEPLAHPEFAKIMEIVAPYSCHKSFYTNGTLLTEEKSRNIIAGGIDEVTVSIDSPVKETFEAIRTGASFDRVKKNVERLVEMRNGTGGMKPKVVIAAVAMVDNVDELPSLVDFVNDIGADAVEINYLIAYKEPLVKRSLFFDKDGANAALKEVKARCEALGIEARLPDSFLTGNGKKERTPEKMCPRPYDFAYVGYDGNVRPCCFPLLYLGNIVKDPFSDIWNNKKYQKLRRSFNENRPPSFCRECLSGTYTDVNSEKCHISCRLG</sequence>
<dbReference type="GO" id="GO:0046872">
    <property type="term" value="F:metal ion binding"/>
    <property type="evidence" value="ECO:0007669"/>
    <property type="project" value="UniProtKB-KW"/>
</dbReference>
<evidence type="ECO:0000256" key="4">
    <source>
        <dbReference type="ARBA" id="ARBA00022723"/>
    </source>
</evidence>
<keyword evidence="3" id="KW-0949">S-adenosyl-L-methionine</keyword>
<protein>
    <submittedName>
        <fullName evidence="8">SPASM domain-containing protein</fullName>
    </submittedName>
</protein>
<comment type="caution">
    <text evidence="8">The sequence shown here is derived from an EMBL/GenBank/DDBJ whole genome shotgun (WGS) entry which is preliminary data.</text>
</comment>
<evidence type="ECO:0000256" key="6">
    <source>
        <dbReference type="ARBA" id="ARBA00023014"/>
    </source>
</evidence>
<dbReference type="GO" id="GO:0003824">
    <property type="term" value="F:catalytic activity"/>
    <property type="evidence" value="ECO:0007669"/>
    <property type="project" value="InterPro"/>
</dbReference>
<keyword evidence="4" id="KW-0479">Metal-binding</keyword>
<dbReference type="CDD" id="cd01335">
    <property type="entry name" value="Radical_SAM"/>
    <property type="match status" value="1"/>
</dbReference>
<gene>
    <name evidence="8" type="ORF">JW984_12240</name>
</gene>
<dbReference type="InterPro" id="IPR050377">
    <property type="entry name" value="Radical_SAM_PqqE_MftC-like"/>
</dbReference>
<dbReference type="SFLD" id="SFLDS00029">
    <property type="entry name" value="Radical_SAM"/>
    <property type="match status" value="1"/>
</dbReference>
<keyword evidence="2" id="KW-0004">4Fe-4S</keyword>
<dbReference type="SFLD" id="SFLDG01387">
    <property type="entry name" value="BtrN-like_SPASM_domain_contain"/>
    <property type="match status" value="1"/>
</dbReference>
<keyword evidence="5" id="KW-0408">Iron</keyword>
<dbReference type="InterPro" id="IPR023885">
    <property type="entry name" value="4Fe4S-binding_SPASM_dom"/>
</dbReference>
<name>A0A9D8KGX4_9DELT</name>
<dbReference type="GO" id="GO:0051536">
    <property type="term" value="F:iron-sulfur cluster binding"/>
    <property type="evidence" value="ECO:0007669"/>
    <property type="project" value="UniProtKB-KW"/>
</dbReference>
<dbReference type="AlphaFoldDB" id="A0A9D8KGX4"/>
<dbReference type="SFLD" id="SFLDG01067">
    <property type="entry name" value="SPASM/twitch_domain_containing"/>
    <property type="match status" value="1"/>
</dbReference>
<evidence type="ECO:0000313" key="8">
    <source>
        <dbReference type="EMBL" id="MBN1573957.1"/>
    </source>
</evidence>
<evidence type="ECO:0000256" key="1">
    <source>
        <dbReference type="ARBA" id="ARBA00001966"/>
    </source>
</evidence>
<reference evidence="8" key="1">
    <citation type="journal article" date="2021" name="Environ. Microbiol.">
        <title>Genomic characterization of three novel Desulfobacterota classes expand the metabolic and phylogenetic diversity of the phylum.</title>
        <authorList>
            <person name="Murphy C.L."/>
            <person name="Biggerstaff J."/>
            <person name="Eichhorn A."/>
            <person name="Ewing E."/>
            <person name="Shahan R."/>
            <person name="Soriano D."/>
            <person name="Stewart S."/>
            <person name="VanMol K."/>
            <person name="Walker R."/>
            <person name="Walters P."/>
            <person name="Elshahed M.S."/>
            <person name="Youssef N.H."/>
        </authorList>
    </citation>
    <scope>NUCLEOTIDE SEQUENCE</scope>
    <source>
        <strain evidence="8">Zod_Metabat.24</strain>
    </source>
</reference>
<dbReference type="InterPro" id="IPR006638">
    <property type="entry name" value="Elp3/MiaA/NifB-like_rSAM"/>
</dbReference>
<proteinExistence type="predicted"/>
<dbReference type="SUPFAM" id="SSF102114">
    <property type="entry name" value="Radical SAM enzymes"/>
    <property type="match status" value="1"/>
</dbReference>
<dbReference type="Gene3D" id="3.20.20.70">
    <property type="entry name" value="Aldolase class I"/>
    <property type="match status" value="1"/>
</dbReference>
<dbReference type="Pfam" id="PF04055">
    <property type="entry name" value="Radical_SAM"/>
    <property type="match status" value="1"/>
</dbReference>
<dbReference type="PANTHER" id="PTHR11228">
    <property type="entry name" value="RADICAL SAM DOMAIN PROTEIN"/>
    <property type="match status" value="1"/>
</dbReference>
<evidence type="ECO:0000256" key="3">
    <source>
        <dbReference type="ARBA" id="ARBA00022691"/>
    </source>
</evidence>
<dbReference type="PROSITE" id="PS51918">
    <property type="entry name" value="RADICAL_SAM"/>
    <property type="match status" value="1"/>
</dbReference>
<dbReference type="InterPro" id="IPR007197">
    <property type="entry name" value="rSAM"/>
</dbReference>
<dbReference type="InterPro" id="IPR013785">
    <property type="entry name" value="Aldolase_TIM"/>
</dbReference>
<dbReference type="SMART" id="SM00729">
    <property type="entry name" value="Elp3"/>
    <property type="match status" value="1"/>
</dbReference>
<keyword evidence="6" id="KW-0411">Iron-sulfur</keyword>
<organism evidence="8 9">
    <name type="scientific">Candidatus Zymogenus saltonus</name>
    <dbReference type="NCBI Taxonomy" id="2844893"/>
    <lineage>
        <taxon>Bacteria</taxon>
        <taxon>Deltaproteobacteria</taxon>
        <taxon>Candidatus Zymogenia</taxon>
        <taxon>Candidatus Zymogeniales</taxon>
        <taxon>Candidatus Zymogenaceae</taxon>
        <taxon>Candidatus Zymogenus</taxon>
    </lineage>
</organism>
<feature type="domain" description="Radical SAM core" evidence="7">
    <location>
        <begin position="26"/>
        <end position="245"/>
    </location>
</feature>
<dbReference type="Pfam" id="PF13186">
    <property type="entry name" value="SPASM"/>
    <property type="match status" value="1"/>
</dbReference>
<dbReference type="EMBL" id="JAFGIX010000060">
    <property type="protein sequence ID" value="MBN1573957.1"/>
    <property type="molecule type" value="Genomic_DNA"/>
</dbReference>
<dbReference type="CDD" id="cd21109">
    <property type="entry name" value="SPASM"/>
    <property type="match status" value="1"/>
</dbReference>
<evidence type="ECO:0000259" key="7">
    <source>
        <dbReference type="PROSITE" id="PS51918"/>
    </source>
</evidence>
<reference evidence="8" key="2">
    <citation type="submission" date="2021-01" db="EMBL/GenBank/DDBJ databases">
        <authorList>
            <person name="Hahn C.R."/>
            <person name="Youssef N.H."/>
            <person name="Elshahed M."/>
        </authorList>
    </citation>
    <scope>NUCLEOTIDE SEQUENCE</scope>
    <source>
        <strain evidence="8">Zod_Metabat.24</strain>
    </source>
</reference>
<dbReference type="InterPro" id="IPR058240">
    <property type="entry name" value="rSAM_sf"/>
</dbReference>
<evidence type="ECO:0000256" key="5">
    <source>
        <dbReference type="ARBA" id="ARBA00023004"/>
    </source>
</evidence>
<dbReference type="PANTHER" id="PTHR11228:SF7">
    <property type="entry name" value="PQQA PEPTIDE CYCLASE"/>
    <property type="match status" value="1"/>
</dbReference>
<comment type="cofactor">
    <cofactor evidence="1">
        <name>[4Fe-4S] cluster</name>
        <dbReference type="ChEBI" id="CHEBI:49883"/>
    </cofactor>
</comment>
<dbReference type="InterPro" id="IPR034391">
    <property type="entry name" value="AdoMet-like_SPASM_containing"/>
</dbReference>
<evidence type="ECO:0000256" key="2">
    <source>
        <dbReference type="ARBA" id="ARBA00022485"/>
    </source>
</evidence>
<accession>A0A9D8KGX4</accession>